<feature type="transmembrane region" description="Helical" evidence="1">
    <location>
        <begin position="6"/>
        <end position="26"/>
    </location>
</feature>
<keyword evidence="1" id="KW-1133">Transmembrane helix</keyword>
<dbReference type="AlphaFoldDB" id="A0A2T4Y3P6"/>
<sequence>MKLKPWMYLATYISLIFVFALLYWLWSNEIKTFDGEELSFPKSLYFSTVTITTLGYGDILPLTKTTMAIVASEVVLGIVIIGLFLSSLWQSFANRIEKQQGMLIKKRLAEQNLHKLLSFYSYLSVVINNYKLALCEVTTPLDKRGSEFKLNIDFQFSDLKDMFGPSLLLKNSFNKSVFNNYYSNLELVLLEFKFILSNFDLTDHPEIHANIIEFLRTSKEGDVKEALESINEMNSDDGKMKKLVIDMIETIEPNLEKYKSNLVTPVIIFFIVLKKQTDLILTIEKDIGNLKTHS</sequence>
<organism evidence="3 4">
    <name type="scientific">Enterobacter cloacae</name>
    <dbReference type="NCBI Taxonomy" id="550"/>
    <lineage>
        <taxon>Bacteria</taxon>
        <taxon>Pseudomonadati</taxon>
        <taxon>Pseudomonadota</taxon>
        <taxon>Gammaproteobacteria</taxon>
        <taxon>Enterobacterales</taxon>
        <taxon>Enterobacteriaceae</taxon>
        <taxon>Enterobacter</taxon>
        <taxon>Enterobacter cloacae complex</taxon>
    </lineage>
</organism>
<keyword evidence="1" id="KW-0472">Membrane</keyword>
<dbReference type="OrthoDB" id="9799090at2"/>
<evidence type="ECO:0000259" key="2">
    <source>
        <dbReference type="Pfam" id="PF07885"/>
    </source>
</evidence>
<dbReference type="Gene3D" id="1.10.287.70">
    <property type="match status" value="1"/>
</dbReference>
<reference evidence="3 4" key="1">
    <citation type="submission" date="2018-04" db="EMBL/GenBank/DDBJ databases">
        <title>Genome sequencing reveals highly heavy metal resistance and biotechnology application of the novel Enterobacter cloacae amazonensis isolated from wastewater river in Manaus - Amazonas.</title>
        <authorList>
            <person name="Astolfi M.C.T."/>
            <person name="Carvalho E.B.D.S."/>
            <person name="Lacerda L.B."/>
            <person name="Pinto M.V."/>
            <person name="Nogueira V.B."/>
            <person name="Barros A.M."/>
            <person name="Astolfi-Filho S."/>
        </authorList>
    </citation>
    <scope>NUCLEOTIDE SEQUENCE [LARGE SCALE GENOMIC DNA]</scope>
    <source>
        <strain evidence="4">amazonensis</strain>
    </source>
</reference>
<keyword evidence="1" id="KW-0812">Transmembrane</keyword>
<proteinExistence type="predicted"/>
<feature type="transmembrane region" description="Helical" evidence="1">
    <location>
        <begin position="68"/>
        <end position="89"/>
    </location>
</feature>
<dbReference type="SUPFAM" id="SSF81324">
    <property type="entry name" value="Voltage-gated potassium channels"/>
    <property type="match status" value="1"/>
</dbReference>
<protein>
    <recommendedName>
        <fullName evidence="2">Potassium channel domain-containing protein</fullName>
    </recommendedName>
</protein>
<dbReference type="Proteomes" id="UP000241614">
    <property type="component" value="Unassembled WGS sequence"/>
</dbReference>
<dbReference type="InterPro" id="IPR013099">
    <property type="entry name" value="K_chnl_dom"/>
</dbReference>
<evidence type="ECO:0000256" key="1">
    <source>
        <dbReference type="SAM" id="Phobius"/>
    </source>
</evidence>
<dbReference type="RefSeq" id="WP_108089784.1">
    <property type="nucleotide sequence ID" value="NZ_PZPP01000008.1"/>
</dbReference>
<name>A0A2T4Y3P6_ENTCL</name>
<dbReference type="Pfam" id="PF07885">
    <property type="entry name" value="Ion_trans_2"/>
    <property type="match status" value="1"/>
</dbReference>
<evidence type="ECO:0000313" key="3">
    <source>
        <dbReference type="EMBL" id="PTM36821.1"/>
    </source>
</evidence>
<gene>
    <name evidence="3" type="ORF">DA103_06660</name>
</gene>
<comment type="caution">
    <text evidence="3">The sequence shown here is derived from an EMBL/GenBank/DDBJ whole genome shotgun (WGS) entry which is preliminary data.</text>
</comment>
<evidence type="ECO:0000313" key="4">
    <source>
        <dbReference type="Proteomes" id="UP000241614"/>
    </source>
</evidence>
<feature type="domain" description="Potassium channel" evidence="2">
    <location>
        <begin position="15"/>
        <end position="89"/>
    </location>
</feature>
<accession>A0A2T4Y3P6</accession>
<dbReference type="EMBL" id="PZPP01000008">
    <property type="protein sequence ID" value="PTM36821.1"/>
    <property type="molecule type" value="Genomic_DNA"/>
</dbReference>